<dbReference type="Pfam" id="PF14271">
    <property type="entry name" value="DUF4359"/>
    <property type="match status" value="1"/>
</dbReference>
<keyword evidence="1" id="KW-1133">Transmembrane helix</keyword>
<keyword evidence="1" id="KW-0472">Membrane</keyword>
<dbReference type="eggNOG" id="ENOG5032S45">
    <property type="taxonomic scope" value="Bacteria"/>
</dbReference>
<evidence type="ECO:0000256" key="1">
    <source>
        <dbReference type="SAM" id="Phobius"/>
    </source>
</evidence>
<reference evidence="2" key="1">
    <citation type="submission" date="2009-01" db="EMBL/GenBank/DDBJ databases">
        <title>Complete sequence of chromosome Cyanothece sp. PCC 7425.</title>
        <authorList>
            <consortium name="US DOE Joint Genome Institute"/>
            <person name="Lucas S."/>
            <person name="Copeland A."/>
            <person name="Lapidus A."/>
            <person name="Glavina del Rio T."/>
            <person name="Dalin E."/>
            <person name="Tice H."/>
            <person name="Bruce D."/>
            <person name="Goodwin L."/>
            <person name="Pitluck S."/>
            <person name="Sims D."/>
            <person name="Meineke L."/>
            <person name="Brettin T."/>
            <person name="Detter J.C."/>
            <person name="Han C."/>
            <person name="Larimer F."/>
            <person name="Land M."/>
            <person name="Hauser L."/>
            <person name="Kyrpides N."/>
            <person name="Ovchinnikova G."/>
            <person name="Liberton M."/>
            <person name="Stoeckel J."/>
            <person name="Banerjee A."/>
            <person name="Singh A."/>
            <person name="Page L."/>
            <person name="Sato H."/>
            <person name="Zhao L."/>
            <person name="Sherman L."/>
            <person name="Pakrasi H."/>
            <person name="Richardson P."/>
        </authorList>
    </citation>
    <scope>NUCLEOTIDE SEQUENCE</scope>
    <source>
        <strain evidence="2">PCC 7425</strain>
    </source>
</reference>
<gene>
    <name evidence="2" type="ordered locus">Cyan7425_0226</name>
</gene>
<organism evidence="2">
    <name type="scientific">Cyanothece sp. (strain PCC 7425 / ATCC 29141)</name>
    <dbReference type="NCBI Taxonomy" id="395961"/>
    <lineage>
        <taxon>Bacteria</taxon>
        <taxon>Bacillati</taxon>
        <taxon>Cyanobacteriota</taxon>
        <taxon>Cyanophyceae</taxon>
        <taxon>Gomontiellales</taxon>
        <taxon>Cyanothecaceae</taxon>
        <taxon>Cyanothece</taxon>
    </lineage>
</organism>
<keyword evidence="1" id="KW-0812">Transmembrane</keyword>
<protein>
    <recommendedName>
        <fullName evidence="3">DUF4359 domain-containing protein</fullName>
    </recommendedName>
</protein>
<evidence type="ECO:0000313" key="2">
    <source>
        <dbReference type="EMBL" id="ACL42622.1"/>
    </source>
</evidence>
<dbReference type="OrthoDB" id="573423at2"/>
<sequence>MKRNHQGLDQKNLVTTTTIPPVNWLQSLGVLAVLSLAAFLFVTNPDETDYEEFATRQATSFLHREICDRPGKVAPSFRQVFSAGCTTLTKQGAADIRRFVSYNTQRYNFILFSLYTTDLPLQRIKILGIGRTFFLFDFS</sequence>
<feature type="transmembrane region" description="Helical" evidence="1">
    <location>
        <begin position="24"/>
        <end position="42"/>
    </location>
</feature>
<dbReference type="HOGENOM" id="CLU_1841811_0_0_3"/>
<dbReference type="InterPro" id="IPR025578">
    <property type="entry name" value="DUF4359"/>
</dbReference>
<evidence type="ECO:0008006" key="3">
    <source>
        <dbReference type="Google" id="ProtNLM"/>
    </source>
</evidence>
<name>B8HRW3_CYAP4</name>
<accession>B8HRW3</accession>
<dbReference type="STRING" id="395961.Cyan7425_0226"/>
<dbReference type="AlphaFoldDB" id="B8HRW3"/>
<proteinExistence type="predicted"/>
<dbReference type="KEGG" id="cyn:Cyan7425_0226"/>
<dbReference type="EMBL" id="CP001344">
    <property type="protein sequence ID" value="ACL42622.1"/>
    <property type="molecule type" value="Genomic_DNA"/>
</dbReference>